<dbReference type="GO" id="GO:0003676">
    <property type="term" value="F:nucleic acid binding"/>
    <property type="evidence" value="ECO:0007669"/>
    <property type="project" value="InterPro"/>
</dbReference>
<dbReference type="EMBL" id="VOBQ01000018">
    <property type="protein sequence ID" value="TWO68623.1"/>
    <property type="molecule type" value="Genomic_DNA"/>
</dbReference>
<dbReference type="RefSeq" id="WP_145895165.1">
    <property type="nucleotide sequence ID" value="NZ_VOBQ01000018.1"/>
</dbReference>
<dbReference type="GO" id="GO:0003964">
    <property type="term" value="F:RNA-directed DNA polymerase activity"/>
    <property type="evidence" value="ECO:0007669"/>
    <property type="project" value="UniProtKB-KW"/>
</dbReference>
<dbReference type="SMART" id="SM00507">
    <property type="entry name" value="HNHc"/>
    <property type="match status" value="1"/>
</dbReference>
<dbReference type="InterPro" id="IPR043502">
    <property type="entry name" value="DNA/RNA_pol_sf"/>
</dbReference>
<feature type="domain" description="Reverse transcriptase" evidence="2">
    <location>
        <begin position="97"/>
        <end position="333"/>
    </location>
</feature>
<dbReference type="Pfam" id="PF00078">
    <property type="entry name" value="RVT_1"/>
    <property type="match status" value="1"/>
</dbReference>
<dbReference type="InterPro" id="IPR003615">
    <property type="entry name" value="HNH_nuc"/>
</dbReference>
<keyword evidence="3" id="KW-0695">RNA-directed DNA polymerase</keyword>
<gene>
    <name evidence="3" type="primary">ltrA</name>
    <name evidence="3" type="ORF">FN976_21665</name>
</gene>
<dbReference type="Pfam" id="PF13655">
    <property type="entry name" value="RVT_N"/>
    <property type="match status" value="1"/>
</dbReference>
<dbReference type="EC" id="2.7.7.49" evidence="3"/>
<dbReference type="SUPFAM" id="SSF56672">
    <property type="entry name" value="DNA/RNA polymerases"/>
    <property type="match status" value="1"/>
</dbReference>
<dbReference type="InterPro" id="IPR013597">
    <property type="entry name" value="Mat_intron_G2"/>
</dbReference>
<dbReference type="PROSITE" id="PS50878">
    <property type="entry name" value="RT_POL"/>
    <property type="match status" value="1"/>
</dbReference>
<dbReference type="NCBIfam" id="TIGR04416">
    <property type="entry name" value="group_II_RT_mat"/>
    <property type="match status" value="1"/>
</dbReference>
<name>A0A562ZJG2_9BURK</name>
<dbReference type="Gene3D" id="1.10.30.50">
    <property type="match status" value="1"/>
</dbReference>
<keyword evidence="3" id="KW-0808">Transferase</keyword>
<dbReference type="AlphaFoldDB" id="A0A562ZJG2"/>
<dbReference type="Pfam" id="PF01844">
    <property type="entry name" value="HNH"/>
    <property type="match status" value="1"/>
</dbReference>
<dbReference type="GO" id="GO:0008270">
    <property type="term" value="F:zinc ion binding"/>
    <property type="evidence" value="ECO:0007669"/>
    <property type="project" value="InterPro"/>
</dbReference>
<evidence type="ECO:0000259" key="2">
    <source>
        <dbReference type="PROSITE" id="PS50878"/>
    </source>
</evidence>
<dbReference type="InterPro" id="IPR002711">
    <property type="entry name" value="HNH"/>
</dbReference>
<dbReference type="OrthoDB" id="8538592at2"/>
<comment type="similarity">
    <text evidence="1">Belongs to the bacterial reverse transcriptase family.</text>
</comment>
<dbReference type="PANTHER" id="PTHR34047">
    <property type="entry name" value="NUCLEAR INTRON MATURASE 1, MITOCHONDRIAL-RELATED"/>
    <property type="match status" value="1"/>
</dbReference>
<comment type="caution">
    <text evidence="3">The sequence shown here is derived from an EMBL/GenBank/DDBJ whole genome shotgun (WGS) entry which is preliminary data.</text>
</comment>
<dbReference type="CDD" id="cd01651">
    <property type="entry name" value="RT_G2_intron"/>
    <property type="match status" value="1"/>
</dbReference>
<dbReference type="GO" id="GO:0004519">
    <property type="term" value="F:endonuclease activity"/>
    <property type="evidence" value="ECO:0007669"/>
    <property type="project" value="InterPro"/>
</dbReference>
<dbReference type="PANTHER" id="PTHR34047:SF8">
    <property type="entry name" value="PROTEIN YKFC"/>
    <property type="match status" value="1"/>
</dbReference>
<protein>
    <submittedName>
        <fullName evidence="3">Group II intron reverse transcriptase/maturase</fullName>
        <ecNumber evidence="3">2.7.7.49</ecNumber>
    </submittedName>
</protein>
<evidence type="ECO:0000256" key="1">
    <source>
        <dbReference type="ARBA" id="ARBA00034120"/>
    </source>
</evidence>
<accession>A0A562ZJG2</accession>
<dbReference type="InterPro" id="IPR030931">
    <property type="entry name" value="Group_II_RT_mat"/>
</dbReference>
<dbReference type="Proteomes" id="UP000318199">
    <property type="component" value="Unassembled WGS sequence"/>
</dbReference>
<proteinExistence type="inferred from homology"/>
<evidence type="ECO:0000313" key="3">
    <source>
        <dbReference type="EMBL" id="TWO68623.1"/>
    </source>
</evidence>
<dbReference type="CDD" id="cd00085">
    <property type="entry name" value="HNHc"/>
    <property type="match status" value="1"/>
</dbReference>
<keyword evidence="3" id="KW-0548">Nucleotidyltransferase</keyword>
<dbReference type="InterPro" id="IPR000477">
    <property type="entry name" value="RT_dom"/>
</dbReference>
<organism evidence="3 4">
    <name type="scientific">Caenimonas sedimenti</name>
    <dbReference type="NCBI Taxonomy" id="2596921"/>
    <lineage>
        <taxon>Bacteria</taxon>
        <taxon>Pseudomonadati</taxon>
        <taxon>Pseudomonadota</taxon>
        <taxon>Betaproteobacteria</taxon>
        <taxon>Burkholderiales</taxon>
        <taxon>Comamonadaceae</taxon>
        <taxon>Caenimonas</taxon>
    </lineage>
</organism>
<evidence type="ECO:0000313" key="4">
    <source>
        <dbReference type="Proteomes" id="UP000318199"/>
    </source>
</evidence>
<dbReference type="Pfam" id="PF08388">
    <property type="entry name" value="GIIM"/>
    <property type="match status" value="1"/>
</dbReference>
<sequence>MRTIIGNDDAASSREPQDWHAIDWRLVERNVRTTQRRIAKATQECDWRRVKALQRSLTHSFSARALAVRRVTENQGKRTAGVDRALWDTPDLKWKAVSRLKQQRGYRPMPLRRVYIPKSNGKERPLGIPTMFDRAMQALHLLGLEPVAESTSDPNSYGFRKNRSTADAMSQIFVCMSQKASARWVLEADIEGCFDHINHDWLVSQVRMNKTILQRWLKAGVVHKGQLTPTDEGTPQGGIISPTLANVTLNGLESELAAYLDAKLKKTKAAKLKINVIRYADDFVVTGISKEVLETEVRPWIEAFLAKRGLRLSPEKTRVTHIDDGFDFLGWNFRKYRGTMLIKPSRKNVRAFYAKVAEVIKSHRMVKQVVLIEKLNPILRGWAQYHHPVVAKDAFSRLDSLIHWRLQRWARRRHPQKSRKWCYSKYWKHLDDREEFAAARQSKDGTWQLVRLNPLADTAITRHLKVKGDYNPFDPKWEVYGEELRGKRMLQSIGYRKELRSLYLSQSGNCALCGTAITRETGWHDHHIDRRVDGGSDLLSNRVLMHPVCHGRLHAERLSVAKPVPKGT</sequence>
<dbReference type="InterPro" id="IPR025960">
    <property type="entry name" value="RVT_N"/>
</dbReference>
<dbReference type="InterPro" id="IPR051083">
    <property type="entry name" value="GrpII_Intron_Splice-Mob/Def"/>
</dbReference>
<keyword evidence="4" id="KW-1185">Reference proteome</keyword>
<reference evidence="3 4" key="1">
    <citation type="submission" date="2019-07" db="EMBL/GenBank/DDBJ databases">
        <title>Caenimonas sedimenti sp. nov., isolated from activated sludge.</title>
        <authorList>
            <person name="Xu J."/>
        </authorList>
    </citation>
    <scope>NUCLEOTIDE SEQUENCE [LARGE SCALE GENOMIC DNA]</scope>
    <source>
        <strain evidence="3 4">HX-9-20</strain>
    </source>
</reference>